<evidence type="ECO:0000259" key="1">
    <source>
        <dbReference type="PROSITE" id="PS51459"/>
    </source>
</evidence>
<sequence>MQQTNQDCADMTVATIWGREAKRAFRNDFSQMVPSTLTYLRTVTAGYLNMEGQRIRNSVQHLDQLLMRAFANEAHSLFNNPGNQKDPQTYYALDTDSDVTRAAKWICKASNSMDENSTAILISVQRCIDTVLNRDLDLRDVATLERIHKGVVGSLPANMDILRPTPIGQNYTGVAGGTYLQEYASRQSRRLRTTIALPPHLAGENHRVRTPGQQQFVFVPQRMPNYNNNWANIGCYLHGAYIRAHGFADGNGRSVRTLFACTLIKSGMGFVAPSRAFETSLCGL</sequence>
<feature type="domain" description="Fido" evidence="1">
    <location>
        <begin position="139"/>
        <end position="284"/>
    </location>
</feature>
<organism evidence="2 3">
    <name type="scientific">Roseibium aggregatum</name>
    <dbReference type="NCBI Taxonomy" id="187304"/>
    <lineage>
        <taxon>Bacteria</taxon>
        <taxon>Pseudomonadati</taxon>
        <taxon>Pseudomonadota</taxon>
        <taxon>Alphaproteobacteria</taxon>
        <taxon>Hyphomicrobiales</taxon>
        <taxon>Stappiaceae</taxon>
        <taxon>Roseibium</taxon>
    </lineage>
</organism>
<dbReference type="Gene3D" id="1.10.3290.10">
    <property type="entry name" value="Fido-like domain"/>
    <property type="match status" value="1"/>
</dbReference>
<dbReference type="InterPro" id="IPR003812">
    <property type="entry name" value="Fido"/>
</dbReference>
<dbReference type="PROSITE" id="PS51459">
    <property type="entry name" value="FIDO"/>
    <property type="match status" value="1"/>
</dbReference>
<gene>
    <name evidence="2" type="ORF">JF539_01015</name>
</gene>
<name>A0A939E8M7_9HYPH</name>
<dbReference type="EMBL" id="JAEKJZ010000001">
    <property type="protein sequence ID" value="MBN9668896.1"/>
    <property type="molecule type" value="Genomic_DNA"/>
</dbReference>
<dbReference type="AlphaFoldDB" id="A0A939E8M7"/>
<protein>
    <submittedName>
        <fullName evidence="2">Fic family protein</fullName>
    </submittedName>
</protein>
<dbReference type="InterPro" id="IPR036597">
    <property type="entry name" value="Fido-like_dom_sf"/>
</dbReference>
<comment type="caution">
    <text evidence="2">The sequence shown here is derived from an EMBL/GenBank/DDBJ whole genome shotgun (WGS) entry which is preliminary data.</text>
</comment>
<evidence type="ECO:0000313" key="2">
    <source>
        <dbReference type="EMBL" id="MBN9668896.1"/>
    </source>
</evidence>
<accession>A0A939E8M7</accession>
<dbReference type="Proteomes" id="UP000664096">
    <property type="component" value="Unassembled WGS sequence"/>
</dbReference>
<dbReference type="SUPFAM" id="SSF140931">
    <property type="entry name" value="Fic-like"/>
    <property type="match status" value="1"/>
</dbReference>
<evidence type="ECO:0000313" key="3">
    <source>
        <dbReference type="Proteomes" id="UP000664096"/>
    </source>
</evidence>
<proteinExistence type="predicted"/>
<reference evidence="2" key="1">
    <citation type="submission" date="2020-12" db="EMBL/GenBank/DDBJ databases">
        <title>Oil enriched cultivation method for isolating marine PHA-producing bacteria.</title>
        <authorList>
            <person name="Zheng W."/>
            <person name="Yu S."/>
            <person name="Huang Y."/>
        </authorList>
    </citation>
    <scope>NUCLEOTIDE SEQUENCE</scope>
    <source>
        <strain evidence="2">SY-2-12</strain>
    </source>
</reference>
<dbReference type="RefSeq" id="WP_207138278.1">
    <property type="nucleotide sequence ID" value="NZ_JAEKJZ010000001.1"/>
</dbReference>